<dbReference type="GeneID" id="36330705"/>
<comment type="catalytic activity">
    <reaction evidence="4 5">
        <text>an acyl phosphate + H2O = a carboxylate + phosphate + H(+)</text>
        <dbReference type="Rhea" id="RHEA:14965"/>
        <dbReference type="ChEBI" id="CHEBI:15377"/>
        <dbReference type="ChEBI" id="CHEBI:15378"/>
        <dbReference type="ChEBI" id="CHEBI:29067"/>
        <dbReference type="ChEBI" id="CHEBI:43474"/>
        <dbReference type="ChEBI" id="CHEBI:59918"/>
        <dbReference type="EC" id="3.6.1.7"/>
    </reaction>
</comment>
<dbReference type="RefSeq" id="XP_024338498.1">
    <property type="nucleotide sequence ID" value="XM_024485756.1"/>
</dbReference>
<keyword evidence="3 5" id="KW-0378">Hydrolase</keyword>
<dbReference type="InterPro" id="IPR020456">
    <property type="entry name" value="Acylphosphatase"/>
</dbReference>
<evidence type="ECO:0000256" key="1">
    <source>
        <dbReference type="ARBA" id="ARBA00005614"/>
    </source>
</evidence>
<dbReference type="InterPro" id="IPR001792">
    <property type="entry name" value="Acylphosphatase-like_dom"/>
</dbReference>
<feature type="active site" evidence="5">
    <location>
        <position position="20"/>
    </location>
</feature>
<dbReference type="PROSITE" id="PS00150">
    <property type="entry name" value="ACYLPHOSPHATASE_1"/>
    <property type="match status" value="1"/>
</dbReference>
<dbReference type="EC" id="3.6.1.7" evidence="2 5"/>
<dbReference type="Gene3D" id="3.30.70.100">
    <property type="match status" value="1"/>
</dbReference>
<reference evidence="8 9" key="1">
    <citation type="submission" date="2017-04" db="EMBL/GenBank/DDBJ databases">
        <title>Genome Sequence of the Model Brown-Rot Fungus Postia placenta SB12.</title>
        <authorList>
            <consortium name="DOE Joint Genome Institute"/>
            <person name="Gaskell J."/>
            <person name="Kersten P."/>
            <person name="Larrondo L.F."/>
            <person name="Canessa P."/>
            <person name="Martinez D."/>
            <person name="Hibbett D."/>
            <person name="Schmoll M."/>
            <person name="Kubicek C.P."/>
            <person name="Martinez A.T."/>
            <person name="Yadav J."/>
            <person name="Master E."/>
            <person name="Magnuson J.K."/>
            <person name="James T."/>
            <person name="Yaver D."/>
            <person name="Berka R."/>
            <person name="Labutti K."/>
            <person name="Lipzen A."/>
            <person name="Aerts A."/>
            <person name="Barry K."/>
            <person name="Henrissat B."/>
            <person name="Blanchette R."/>
            <person name="Grigoriev I."/>
            <person name="Cullen D."/>
        </authorList>
    </citation>
    <scope>NUCLEOTIDE SEQUENCE [LARGE SCALE GENOMIC DNA]</scope>
    <source>
        <strain evidence="8 9">MAD-698-R-SB12</strain>
    </source>
</reference>
<evidence type="ECO:0000256" key="6">
    <source>
        <dbReference type="RuleBase" id="RU004168"/>
    </source>
</evidence>
<name>A0A1X6MZB0_9APHY</name>
<accession>A0A1X6MZB0</accession>
<dbReference type="InterPro" id="IPR017968">
    <property type="entry name" value="Acylphosphatase_CS"/>
</dbReference>
<dbReference type="EMBL" id="KZ110598">
    <property type="protein sequence ID" value="OSX61704.1"/>
    <property type="molecule type" value="Genomic_DNA"/>
</dbReference>
<evidence type="ECO:0000256" key="2">
    <source>
        <dbReference type="ARBA" id="ARBA00012150"/>
    </source>
</evidence>
<comment type="similarity">
    <text evidence="1 6">Belongs to the acylphosphatase family.</text>
</comment>
<feature type="active site" evidence="5">
    <location>
        <position position="38"/>
    </location>
</feature>
<dbReference type="SUPFAM" id="SSF54975">
    <property type="entry name" value="Acylphosphatase/BLUF domain-like"/>
    <property type="match status" value="1"/>
</dbReference>
<dbReference type="Proteomes" id="UP000194127">
    <property type="component" value="Unassembled WGS sequence"/>
</dbReference>
<protein>
    <recommendedName>
        <fullName evidence="2 5">acylphosphatase</fullName>
        <ecNumber evidence="2 5">3.6.1.7</ecNumber>
    </recommendedName>
</protein>
<evidence type="ECO:0000256" key="5">
    <source>
        <dbReference type="PROSITE-ProRule" id="PRU00520"/>
    </source>
</evidence>
<dbReference type="GO" id="GO:0003998">
    <property type="term" value="F:acylphosphatase activity"/>
    <property type="evidence" value="ECO:0007669"/>
    <property type="project" value="UniProtKB-EC"/>
</dbReference>
<evidence type="ECO:0000259" key="7">
    <source>
        <dbReference type="PROSITE" id="PS51160"/>
    </source>
</evidence>
<proteinExistence type="inferred from homology"/>
<dbReference type="OrthoDB" id="7961613at2759"/>
<evidence type="ECO:0000256" key="3">
    <source>
        <dbReference type="ARBA" id="ARBA00022801"/>
    </source>
</evidence>
<dbReference type="AlphaFoldDB" id="A0A1X6MZB0"/>
<dbReference type="InterPro" id="IPR036046">
    <property type="entry name" value="Acylphosphatase-like_dom_sf"/>
</dbReference>
<evidence type="ECO:0000313" key="8">
    <source>
        <dbReference type="EMBL" id="OSX61704.1"/>
    </source>
</evidence>
<dbReference type="PRINTS" id="PR00112">
    <property type="entry name" value="ACYLPHPHTASE"/>
</dbReference>
<sequence>MSYRSFHFLVSGRVQGVYFRAFSKGIAHDTGVVGWIRNDERGNVEGVAQGSESALDRFKKALWTGPPHAKVANVEISNEGILDGLEYDVFEVRDILHRALVYSLAGLSVWGIVMMGVVHRDTLQRGKGNVGDLLTVHATNRLWQRKKQRSLRKTRQSTVNMTYQEQANEQALAEAAQAALQRSGKSW</sequence>
<dbReference type="PROSITE" id="PS51160">
    <property type="entry name" value="ACYLPHOSPHATASE_3"/>
    <property type="match status" value="1"/>
</dbReference>
<dbReference type="PANTHER" id="PTHR10029">
    <property type="entry name" value="ACYLPHOSPHATASE"/>
    <property type="match status" value="1"/>
</dbReference>
<feature type="domain" description="Acylphosphatase-like" evidence="7">
    <location>
        <begin position="5"/>
        <end position="94"/>
    </location>
</feature>
<gene>
    <name evidence="8" type="ORF">POSPLADRAFT_1145055</name>
</gene>
<dbReference type="STRING" id="670580.A0A1X6MZB0"/>
<dbReference type="PANTHER" id="PTHR10029:SF3">
    <property type="entry name" value="ACYLPHOSPHATASE-RELATED"/>
    <property type="match status" value="1"/>
</dbReference>
<organism evidence="8 9">
    <name type="scientific">Postia placenta MAD-698-R-SB12</name>
    <dbReference type="NCBI Taxonomy" id="670580"/>
    <lineage>
        <taxon>Eukaryota</taxon>
        <taxon>Fungi</taxon>
        <taxon>Dikarya</taxon>
        <taxon>Basidiomycota</taxon>
        <taxon>Agaricomycotina</taxon>
        <taxon>Agaricomycetes</taxon>
        <taxon>Polyporales</taxon>
        <taxon>Adustoporiaceae</taxon>
        <taxon>Rhodonia</taxon>
    </lineage>
</organism>
<dbReference type="Pfam" id="PF00708">
    <property type="entry name" value="Acylphosphatase"/>
    <property type="match status" value="1"/>
</dbReference>
<evidence type="ECO:0000313" key="9">
    <source>
        <dbReference type="Proteomes" id="UP000194127"/>
    </source>
</evidence>
<keyword evidence="9" id="KW-1185">Reference proteome</keyword>
<evidence type="ECO:0000256" key="4">
    <source>
        <dbReference type="ARBA" id="ARBA00047645"/>
    </source>
</evidence>